<dbReference type="PROSITE" id="PS00141">
    <property type="entry name" value="ASP_PROTEASE"/>
    <property type="match status" value="1"/>
</dbReference>
<keyword evidence="2" id="KW-0472">Membrane</keyword>
<feature type="compositionally biased region" description="Pro residues" evidence="1">
    <location>
        <begin position="7"/>
        <end position="19"/>
    </location>
</feature>
<name>B0T4A2_CAUSK</name>
<dbReference type="AlphaFoldDB" id="B0T4A2"/>
<dbReference type="OrthoDB" id="7595324at2"/>
<dbReference type="SUPFAM" id="SSF50630">
    <property type="entry name" value="Acid proteases"/>
    <property type="match status" value="1"/>
</dbReference>
<evidence type="ECO:0000256" key="2">
    <source>
        <dbReference type="SAM" id="Phobius"/>
    </source>
</evidence>
<feature type="transmembrane region" description="Helical" evidence="2">
    <location>
        <begin position="28"/>
        <end position="52"/>
    </location>
</feature>
<keyword evidence="2" id="KW-0812">Transmembrane</keyword>
<dbReference type="HOGENOM" id="CLU_099411_0_1_5"/>
<organism evidence="3">
    <name type="scientific">Caulobacter sp. (strain K31)</name>
    <dbReference type="NCBI Taxonomy" id="366602"/>
    <lineage>
        <taxon>Bacteria</taxon>
        <taxon>Pseudomonadati</taxon>
        <taxon>Pseudomonadota</taxon>
        <taxon>Alphaproteobacteria</taxon>
        <taxon>Caulobacterales</taxon>
        <taxon>Caulobacteraceae</taxon>
        <taxon>Caulobacter</taxon>
    </lineage>
</organism>
<keyword evidence="3" id="KW-0645">Protease</keyword>
<dbReference type="InterPro" id="IPR001969">
    <property type="entry name" value="Aspartic_peptidase_AS"/>
</dbReference>
<dbReference type="GO" id="GO:0006508">
    <property type="term" value="P:proteolysis"/>
    <property type="evidence" value="ECO:0007669"/>
    <property type="project" value="UniProtKB-KW"/>
</dbReference>
<dbReference type="MEROPS" id="A32.002"/>
<dbReference type="NCBIfam" id="TIGR02281">
    <property type="entry name" value="clan_AA_DTGA"/>
    <property type="match status" value="1"/>
</dbReference>
<keyword evidence="2" id="KW-1133">Transmembrane helix</keyword>
<dbReference type="eggNOG" id="COG3577">
    <property type="taxonomic scope" value="Bacteria"/>
</dbReference>
<dbReference type="InterPro" id="IPR011969">
    <property type="entry name" value="Clan_AA_Asp_peptidase_C"/>
</dbReference>
<dbReference type="Gene3D" id="2.40.70.10">
    <property type="entry name" value="Acid Proteases"/>
    <property type="match status" value="1"/>
</dbReference>
<gene>
    <name evidence="3" type="ordered locus">Caul_0265</name>
</gene>
<dbReference type="EMBL" id="CP000927">
    <property type="protein sequence ID" value="ABZ69402.1"/>
    <property type="molecule type" value="Genomic_DNA"/>
</dbReference>
<evidence type="ECO:0000256" key="1">
    <source>
        <dbReference type="SAM" id="MobiDB-lite"/>
    </source>
</evidence>
<feature type="transmembrane region" description="Helical" evidence="2">
    <location>
        <begin position="58"/>
        <end position="76"/>
    </location>
</feature>
<dbReference type="InterPro" id="IPR034122">
    <property type="entry name" value="Retropepsin-like_bacterial"/>
</dbReference>
<feature type="transmembrane region" description="Helical" evidence="2">
    <location>
        <begin position="88"/>
        <end position="106"/>
    </location>
</feature>
<dbReference type="CDD" id="cd05483">
    <property type="entry name" value="retropepsin_like_bacteria"/>
    <property type="match status" value="1"/>
</dbReference>
<accession>B0T4A2</accession>
<sequence length="261" mass="27762">MTDPGPWGAPPPRPEPARAPPVSWRRRLIWLAVVIGGGVLLATLFRSAPWALRTPSDWAFVVMWSGFGLLASAGLLRARRGDILKGAGHVAVWVATVGVLAVGYLYRAELAQAPQRLRMALNVGAPVATGERELRVAQTEGGAFVIVGQVNGQPVPFMVDTGATDTVLSPADARRVGVDVDALRYDQTAETANGLGYGASWTADRLAVGGIRLGPFPMVINKAPMGGSLLGMSFLNKMESFEVRDRTLILRWREGVGSPAA</sequence>
<dbReference type="GO" id="GO:0004190">
    <property type="term" value="F:aspartic-type endopeptidase activity"/>
    <property type="evidence" value="ECO:0007669"/>
    <property type="project" value="InterPro"/>
</dbReference>
<feature type="region of interest" description="Disordered" evidence="1">
    <location>
        <begin position="1"/>
        <end position="20"/>
    </location>
</feature>
<protein>
    <submittedName>
        <fullName evidence="3">Putative aspartyl protease</fullName>
    </submittedName>
</protein>
<dbReference type="KEGG" id="cak:Caul_0265"/>
<reference evidence="3" key="1">
    <citation type="submission" date="2008-01" db="EMBL/GenBank/DDBJ databases">
        <title>Complete sequence of chromosome of Caulobacter sp. K31.</title>
        <authorList>
            <consortium name="US DOE Joint Genome Institute"/>
            <person name="Copeland A."/>
            <person name="Lucas S."/>
            <person name="Lapidus A."/>
            <person name="Barry K."/>
            <person name="Glavina del Rio T."/>
            <person name="Dalin E."/>
            <person name="Tice H."/>
            <person name="Pitluck S."/>
            <person name="Bruce D."/>
            <person name="Goodwin L."/>
            <person name="Thompson L.S."/>
            <person name="Brettin T."/>
            <person name="Detter J.C."/>
            <person name="Han C."/>
            <person name="Schmutz J."/>
            <person name="Larimer F."/>
            <person name="Land M."/>
            <person name="Hauser L."/>
            <person name="Kyrpides N."/>
            <person name="Kim E."/>
            <person name="Stephens C."/>
            <person name="Richardson P."/>
        </authorList>
    </citation>
    <scope>NUCLEOTIDE SEQUENCE [LARGE SCALE GENOMIC DNA]</scope>
    <source>
        <strain evidence="3">K31</strain>
    </source>
</reference>
<dbReference type="InterPro" id="IPR021109">
    <property type="entry name" value="Peptidase_aspartic_dom_sf"/>
</dbReference>
<dbReference type="STRING" id="366602.Caul_0265"/>
<proteinExistence type="predicted"/>
<keyword evidence="3" id="KW-0378">Hydrolase</keyword>
<evidence type="ECO:0000313" key="3">
    <source>
        <dbReference type="EMBL" id="ABZ69402.1"/>
    </source>
</evidence>
<dbReference type="Pfam" id="PF13975">
    <property type="entry name" value="gag-asp_proteas"/>
    <property type="match status" value="1"/>
</dbReference>